<dbReference type="EMBL" id="JAHRIO010042144">
    <property type="protein sequence ID" value="MEQ2172510.1"/>
    <property type="molecule type" value="Genomic_DNA"/>
</dbReference>
<evidence type="ECO:0000313" key="1">
    <source>
        <dbReference type="EMBL" id="MEQ2172510.1"/>
    </source>
</evidence>
<accession>A0ABV0NM73</accession>
<proteinExistence type="predicted"/>
<reference evidence="1 2" key="1">
    <citation type="submission" date="2021-06" db="EMBL/GenBank/DDBJ databases">
        <authorList>
            <person name="Palmer J.M."/>
        </authorList>
    </citation>
    <scope>NUCLEOTIDE SEQUENCE [LARGE SCALE GENOMIC DNA]</scope>
    <source>
        <strain evidence="1 2">GA_2019</strain>
        <tissue evidence="1">Muscle</tissue>
    </source>
</reference>
<evidence type="ECO:0008006" key="3">
    <source>
        <dbReference type="Google" id="ProtNLM"/>
    </source>
</evidence>
<gene>
    <name evidence="1" type="ORF">GOODEAATRI_021817</name>
</gene>
<organism evidence="1 2">
    <name type="scientific">Goodea atripinnis</name>
    <dbReference type="NCBI Taxonomy" id="208336"/>
    <lineage>
        <taxon>Eukaryota</taxon>
        <taxon>Metazoa</taxon>
        <taxon>Chordata</taxon>
        <taxon>Craniata</taxon>
        <taxon>Vertebrata</taxon>
        <taxon>Euteleostomi</taxon>
        <taxon>Actinopterygii</taxon>
        <taxon>Neopterygii</taxon>
        <taxon>Teleostei</taxon>
        <taxon>Neoteleostei</taxon>
        <taxon>Acanthomorphata</taxon>
        <taxon>Ovalentaria</taxon>
        <taxon>Atherinomorphae</taxon>
        <taxon>Cyprinodontiformes</taxon>
        <taxon>Goodeidae</taxon>
        <taxon>Goodea</taxon>
    </lineage>
</organism>
<name>A0ABV0NM73_9TELE</name>
<feature type="non-terminal residue" evidence="1">
    <location>
        <position position="130"/>
    </location>
</feature>
<protein>
    <recommendedName>
        <fullName evidence="3">Chemokine interleukin-8-like domain-containing protein</fullName>
    </recommendedName>
</protein>
<evidence type="ECO:0000313" key="2">
    <source>
        <dbReference type="Proteomes" id="UP001476798"/>
    </source>
</evidence>
<keyword evidence="2" id="KW-1185">Reference proteome</keyword>
<dbReference type="Proteomes" id="UP001476798">
    <property type="component" value="Unassembled WGS sequence"/>
</dbReference>
<sequence>MGAKHKASLFTLTQTGPVLAHIRPGQRCSWIRQELTWQLHSTRMTLRRSCSIYRSQPPRGFCLCQKLTRMPSCVSLKEFRPHLLPGTPVQVQSGTKCVDSESSELRVGCSLRSYKLSRRTGPRSASLHKL</sequence>
<comment type="caution">
    <text evidence="1">The sequence shown here is derived from an EMBL/GenBank/DDBJ whole genome shotgun (WGS) entry which is preliminary data.</text>
</comment>